<dbReference type="InterPro" id="IPR023193">
    <property type="entry name" value="EPSP_synthase_CS"/>
</dbReference>
<gene>
    <name evidence="10" type="ORF">UFOPK3610_01489</name>
</gene>
<dbReference type="PROSITE" id="PS00885">
    <property type="entry name" value="EPSP_SYNTHASE_2"/>
    <property type="match status" value="1"/>
</dbReference>
<dbReference type="UniPathway" id="UPA00053">
    <property type="reaction ID" value="UER00089"/>
</dbReference>
<dbReference type="FunFam" id="3.65.10.10:FF:000011">
    <property type="entry name" value="3-phosphoshikimate 1-carboxyvinyltransferase"/>
    <property type="match status" value="1"/>
</dbReference>
<dbReference type="Gene3D" id="3.65.10.10">
    <property type="entry name" value="Enolpyruvate transferase domain"/>
    <property type="match status" value="2"/>
</dbReference>
<comment type="pathway">
    <text evidence="1">Metabolic intermediate biosynthesis; chorismate biosynthesis; chorismate from D-erythrose 4-phosphate and phosphoenolpyruvate: step 6/7.</text>
</comment>
<dbReference type="FunFam" id="3.65.10.10:FF:000010">
    <property type="entry name" value="3-phosphoshikimate 1-carboxyvinyltransferase"/>
    <property type="match status" value="1"/>
</dbReference>
<dbReference type="PANTHER" id="PTHR21090">
    <property type="entry name" value="AROM/DEHYDROQUINATE SYNTHASE"/>
    <property type="match status" value="1"/>
</dbReference>
<dbReference type="AlphaFoldDB" id="A0A6J7HXQ5"/>
<keyword evidence="5" id="KW-0028">Amino-acid biosynthesis</keyword>
<evidence type="ECO:0000313" key="10">
    <source>
        <dbReference type="EMBL" id="CAB4922400.1"/>
    </source>
</evidence>
<dbReference type="SUPFAM" id="SSF55205">
    <property type="entry name" value="EPT/RTPC-like"/>
    <property type="match status" value="1"/>
</dbReference>
<proteinExistence type="inferred from homology"/>
<accession>A0A6J7HXQ5</accession>
<evidence type="ECO:0000256" key="2">
    <source>
        <dbReference type="ARBA" id="ARBA00009948"/>
    </source>
</evidence>
<feature type="domain" description="Enolpyruvate transferase" evidence="9">
    <location>
        <begin position="12"/>
        <end position="418"/>
    </location>
</feature>
<dbReference type="InterPro" id="IPR006264">
    <property type="entry name" value="EPSP_synthase"/>
</dbReference>
<protein>
    <recommendedName>
        <fullName evidence="3">3-phosphoshikimate 1-carboxyvinyltransferase</fullName>
        <ecNumber evidence="3">2.5.1.19</ecNumber>
    </recommendedName>
</protein>
<dbReference type="GO" id="GO:0008652">
    <property type="term" value="P:amino acid biosynthetic process"/>
    <property type="evidence" value="ECO:0007669"/>
    <property type="project" value="UniProtKB-KW"/>
</dbReference>
<evidence type="ECO:0000256" key="3">
    <source>
        <dbReference type="ARBA" id="ARBA00012450"/>
    </source>
</evidence>
<keyword evidence="4" id="KW-0963">Cytoplasm</keyword>
<evidence type="ECO:0000256" key="6">
    <source>
        <dbReference type="ARBA" id="ARBA00022679"/>
    </source>
</evidence>
<evidence type="ECO:0000256" key="8">
    <source>
        <dbReference type="ARBA" id="ARBA00044633"/>
    </source>
</evidence>
<evidence type="ECO:0000256" key="1">
    <source>
        <dbReference type="ARBA" id="ARBA00004811"/>
    </source>
</evidence>
<dbReference type="GO" id="GO:0009073">
    <property type="term" value="P:aromatic amino acid family biosynthetic process"/>
    <property type="evidence" value="ECO:0007669"/>
    <property type="project" value="UniProtKB-KW"/>
</dbReference>
<reference evidence="10" key="1">
    <citation type="submission" date="2020-05" db="EMBL/GenBank/DDBJ databases">
        <authorList>
            <person name="Chiriac C."/>
            <person name="Salcher M."/>
            <person name="Ghai R."/>
            <person name="Kavagutti S V."/>
        </authorList>
    </citation>
    <scope>NUCLEOTIDE SEQUENCE</scope>
</reference>
<keyword evidence="6" id="KW-0808">Transferase</keyword>
<evidence type="ECO:0000256" key="7">
    <source>
        <dbReference type="ARBA" id="ARBA00023141"/>
    </source>
</evidence>
<dbReference type="EMBL" id="CAFBMR010000073">
    <property type="protein sequence ID" value="CAB4922400.1"/>
    <property type="molecule type" value="Genomic_DNA"/>
</dbReference>
<comment type="catalytic activity">
    <reaction evidence="8">
        <text>3-phosphoshikimate + phosphoenolpyruvate = 5-O-(1-carboxyvinyl)-3-phosphoshikimate + phosphate</text>
        <dbReference type="Rhea" id="RHEA:21256"/>
        <dbReference type="ChEBI" id="CHEBI:43474"/>
        <dbReference type="ChEBI" id="CHEBI:57701"/>
        <dbReference type="ChEBI" id="CHEBI:58702"/>
        <dbReference type="ChEBI" id="CHEBI:145989"/>
        <dbReference type="EC" id="2.5.1.19"/>
    </reaction>
    <physiologicalReaction direction="left-to-right" evidence="8">
        <dbReference type="Rhea" id="RHEA:21257"/>
    </physiologicalReaction>
</comment>
<dbReference type="GO" id="GO:0009423">
    <property type="term" value="P:chorismate biosynthetic process"/>
    <property type="evidence" value="ECO:0007669"/>
    <property type="project" value="UniProtKB-UniPathway"/>
</dbReference>
<keyword evidence="7" id="KW-0057">Aromatic amino acid biosynthesis</keyword>
<dbReference type="CDD" id="cd01556">
    <property type="entry name" value="EPSP_synthase"/>
    <property type="match status" value="1"/>
</dbReference>
<evidence type="ECO:0000256" key="5">
    <source>
        <dbReference type="ARBA" id="ARBA00022605"/>
    </source>
</evidence>
<dbReference type="HAMAP" id="MF_00210">
    <property type="entry name" value="EPSP_synth"/>
    <property type="match status" value="1"/>
</dbReference>
<dbReference type="InterPro" id="IPR013792">
    <property type="entry name" value="RNA3'P_cycl/enolpyr_Trfase_a/b"/>
</dbReference>
<evidence type="ECO:0000256" key="4">
    <source>
        <dbReference type="ARBA" id="ARBA00022490"/>
    </source>
</evidence>
<dbReference type="EC" id="2.5.1.19" evidence="3"/>
<dbReference type="InterPro" id="IPR001986">
    <property type="entry name" value="Enolpyruvate_Tfrase_dom"/>
</dbReference>
<name>A0A6J7HXQ5_9ZZZZ</name>
<dbReference type="PIRSF" id="PIRSF000505">
    <property type="entry name" value="EPSPS"/>
    <property type="match status" value="1"/>
</dbReference>
<sequence>MTFWPAPFSDGPVVATIAVPGSKSITNRALILAALADGPSVIRNVLQARDTALMIGALSALGPQINVRSGSDYDVVPQALSGPAVIDVGLAGTVMRFVPPIAALAQGDVAFDGDERARVRPMSTIIQALRQLGVDVSDSGLGTLPFTVRGQGSVRGGDVLVDASSSSQFVSALLLSGARFEEGVRIRHEGSTLPSLPHIDMSVAMLRECGVHVDCNTKDPRRASWTVSPSPIRAIDRVIEPDLSNAAPFLAAAMVTGGRVTIPDWPTKTTQAGDALRGILTAMGGTVTFHDDKLTVSGPDAMSGLDIDLHDEGELTPVVAALCALAASPSRIRGIAHLRGHETDRLAALAAEINRLGGNVTEEPDGLSIVPTPLHGGRVETYEDHRMATAGAVIGLAVPGVQVENIATTAKTMPGFTDLWSRLLGGV</sequence>
<dbReference type="Pfam" id="PF00275">
    <property type="entry name" value="EPSP_synthase"/>
    <property type="match status" value="1"/>
</dbReference>
<evidence type="ECO:0000259" key="9">
    <source>
        <dbReference type="Pfam" id="PF00275"/>
    </source>
</evidence>
<organism evidence="10">
    <name type="scientific">freshwater metagenome</name>
    <dbReference type="NCBI Taxonomy" id="449393"/>
    <lineage>
        <taxon>unclassified sequences</taxon>
        <taxon>metagenomes</taxon>
        <taxon>ecological metagenomes</taxon>
    </lineage>
</organism>
<dbReference type="PANTHER" id="PTHR21090:SF5">
    <property type="entry name" value="PENTAFUNCTIONAL AROM POLYPEPTIDE"/>
    <property type="match status" value="1"/>
</dbReference>
<dbReference type="PROSITE" id="PS00104">
    <property type="entry name" value="EPSP_SYNTHASE_1"/>
    <property type="match status" value="1"/>
</dbReference>
<dbReference type="InterPro" id="IPR036968">
    <property type="entry name" value="Enolpyruvate_Tfrase_sf"/>
</dbReference>
<dbReference type="NCBIfam" id="TIGR01356">
    <property type="entry name" value="aroA"/>
    <property type="match status" value="1"/>
</dbReference>
<dbReference type="GO" id="GO:0003866">
    <property type="term" value="F:3-phosphoshikimate 1-carboxyvinyltransferase activity"/>
    <property type="evidence" value="ECO:0007669"/>
    <property type="project" value="UniProtKB-EC"/>
</dbReference>
<comment type="similarity">
    <text evidence="2">Belongs to the EPSP synthase family.</text>
</comment>